<dbReference type="GO" id="GO:0016887">
    <property type="term" value="F:ATP hydrolysis activity"/>
    <property type="evidence" value="ECO:0007669"/>
    <property type="project" value="InterPro"/>
</dbReference>
<dbReference type="PANTHER" id="PTHR43790">
    <property type="entry name" value="CARBOHYDRATE TRANSPORT ATP-BINDING PROTEIN MG119-RELATED"/>
    <property type="match status" value="1"/>
</dbReference>
<dbReference type="RefSeq" id="WP_218112643.1">
    <property type="nucleotide sequence ID" value="NZ_CP065383.1"/>
</dbReference>
<dbReference type="PROSITE" id="PS00211">
    <property type="entry name" value="ABC_TRANSPORTER_1"/>
    <property type="match status" value="1"/>
</dbReference>
<dbReference type="PANTHER" id="PTHR43790:SF1">
    <property type="entry name" value="XYLOSE IMPORT ATP-BINDING PROTEIN XYLG"/>
    <property type="match status" value="1"/>
</dbReference>
<sequence length="515" mass="57276">MNSNVLIAKNISKSFGGIQALKKVNFEVAPGQIHCLVGENGSGKSTFVKVVAGVHAPNQGEIILNGHKYDRCTVADSIREGVQVIYQDLLLFNHMSVAENIAIDKLVVQNKKLVDWQEIEDVAQEQLNKVATKIDLKETIENLSIANRQIVAICRALSMNAKLLFMDEPTTALTKREIDRLITVVLDLKKKGISIVFISHKLNEVMEVADQVAIFRDGEKVGDFPATQVNEQMLIYYMTGRKVEQTKYIQKTKEDKPILEVEDKPILEVKELTRIGHYSDISFKLYKGEILGIIGPMGAGRTELAMTIFGLNPQNSGKVIMEDSECWFTSPEQPIKRGISLVPENRQTQGLFLRKDLTDNVCSTILKNFGNNVLGLLDAESMINKTKDVIKELRVVTGSVLTEVQNLSGGNQQKVVLGKWIATLPKVLILDSPTVGVDVGARQEIYDRIQHIAERGVGIIFISDEIPEILTNCNKVLVMRGGKIVAYLDSNSLEADDIHKRIYGLMYEEQGNFAG</sequence>
<evidence type="ECO:0000256" key="5">
    <source>
        <dbReference type="ARBA" id="ARBA00022741"/>
    </source>
</evidence>
<keyword evidence="8" id="KW-0472">Membrane</keyword>
<dbReference type="CDD" id="cd03216">
    <property type="entry name" value="ABC_Carb_Monos_I"/>
    <property type="match status" value="1"/>
</dbReference>
<dbReference type="InterPro" id="IPR003593">
    <property type="entry name" value="AAA+_ATPase"/>
</dbReference>
<keyword evidence="2" id="KW-1003">Cell membrane</keyword>
<feature type="domain" description="ABC transporter" evidence="9">
    <location>
        <begin position="6"/>
        <end position="242"/>
    </location>
</feature>
<evidence type="ECO:0000256" key="8">
    <source>
        <dbReference type="ARBA" id="ARBA00023136"/>
    </source>
</evidence>
<evidence type="ECO:0000256" key="6">
    <source>
        <dbReference type="ARBA" id="ARBA00022840"/>
    </source>
</evidence>
<evidence type="ECO:0000259" key="9">
    <source>
        <dbReference type="PROSITE" id="PS50893"/>
    </source>
</evidence>
<dbReference type="InterPro" id="IPR017871">
    <property type="entry name" value="ABC_transporter-like_CS"/>
</dbReference>
<evidence type="ECO:0000313" key="11">
    <source>
        <dbReference type="Proteomes" id="UP000594463"/>
    </source>
</evidence>
<dbReference type="InterPro" id="IPR050107">
    <property type="entry name" value="ABC_carbohydrate_import_ATPase"/>
</dbReference>
<dbReference type="Gene3D" id="3.40.50.300">
    <property type="entry name" value="P-loop containing nucleotide triphosphate hydrolases"/>
    <property type="match status" value="2"/>
</dbReference>
<dbReference type="Proteomes" id="UP000594463">
    <property type="component" value="Chromosome"/>
</dbReference>
<dbReference type="KEGG" id="alam:RT761_00644"/>
<keyword evidence="3" id="KW-0762">Sugar transport</keyword>
<name>A0A7T1F2L8_ATRLM</name>
<proteinExistence type="predicted"/>
<protein>
    <submittedName>
        <fullName evidence="10">Galactose/methyl galactoside import ATP-binding protein MglA</fullName>
    </submittedName>
</protein>
<reference evidence="10 11" key="1">
    <citation type="journal article" date="2021" name="Nat. Commun.">
        <title>Isolation of a member of the candidate phylum Atribacteria reveals a unique cell membrane structure.</title>
        <authorList>
            <person name="Taiki K."/>
            <person name="Nobu M.K."/>
            <person name="Kusada H."/>
            <person name="Meng X.-Y."/>
            <person name="Hosoki N."/>
            <person name="Uematsu K."/>
            <person name="Yoshioka H."/>
            <person name="Kamagata Y."/>
            <person name="Tamaki H."/>
        </authorList>
    </citation>
    <scope>NUCLEOTIDE SEQUENCE [LARGE SCALE GENOMIC DNA]</scope>
    <source>
        <strain evidence="10 11">RT761</strain>
    </source>
</reference>
<evidence type="ECO:0000256" key="7">
    <source>
        <dbReference type="ARBA" id="ARBA00022967"/>
    </source>
</evidence>
<dbReference type="PROSITE" id="PS50893">
    <property type="entry name" value="ABC_TRANSPORTER_2"/>
    <property type="match status" value="2"/>
</dbReference>
<dbReference type="SUPFAM" id="SSF52540">
    <property type="entry name" value="P-loop containing nucleoside triphosphate hydrolases"/>
    <property type="match status" value="2"/>
</dbReference>
<dbReference type="SMART" id="SM00382">
    <property type="entry name" value="AAA"/>
    <property type="match status" value="2"/>
</dbReference>
<keyword evidence="11" id="KW-1185">Reference proteome</keyword>
<feature type="domain" description="ABC transporter" evidence="9">
    <location>
        <begin position="261"/>
        <end position="506"/>
    </location>
</feature>
<keyword evidence="7" id="KW-1278">Translocase</keyword>
<dbReference type="GO" id="GO:0005524">
    <property type="term" value="F:ATP binding"/>
    <property type="evidence" value="ECO:0007669"/>
    <property type="project" value="UniProtKB-KW"/>
</dbReference>
<keyword evidence="1" id="KW-0813">Transport</keyword>
<dbReference type="EMBL" id="CP065383">
    <property type="protein sequence ID" value="QPM67441.1"/>
    <property type="molecule type" value="Genomic_DNA"/>
</dbReference>
<evidence type="ECO:0000256" key="2">
    <source>
        <dbReference type="ARBA" id="ARBA00022475"/>
    </source>
</evidence>
<evidence type="ECO:0000256" key="3">
    <source>
        <dbReference type="ARBA" id="ARBA00022597"/>
    </source>
</evidence>
<dbReference type="CDD" id="cd03215">
    <property type="entry name" value="ABC_Carb_Monos_II"/>
    <property type="match status" value="1"/>
</dbReference>
<accession>A0A7T1F2L8</accession>
<gene>
    <name evidence="10" type="primary">mglA_4</name>
    <name evidence="10" type="ORF">RT761_00644</name>
</gene>
<evidence type="ECO:0000313" key="10">
    <source>
        <dbReference type="EMBL" id="QPM67441.1"/>
    </source>
</evidence>
<dbReference type="InterPro" id="IPR027417">
    <property type="entry name" value="P-loop_NTPase"/>
</dbReference>
<dbReference type="InterPro" id="IPR003439">
    <property type="entry name" value="ABC_transporter-like_ATP-bd"/>
</dbReference>
<keyword evidence="4" id="KW-0677">Repeat</keyword>
<keyword evidence="5" id="KW-0547">Nucleotide-binding</keyword>
<keyword evidence="6 10" id="KW-0067">ATP-binding</keyword>
<organism evidence="10 11">
    <name type="scientific">Atribacter laminatus</name>
    <dbReference type="NCBI Taxonomy" id="2847778"/>
    <lineage>
        <taxon>Bacteria</taxon>
        <taxon>Pseudomonadati</taxon>
        <taxon>Atribacterota</taxon>
        <taxon>Atribacteria</taxon>
        <taxon>Atribacterales</taxon>
        <taxon>Atribacteraceae</taxon>
        <taxon>Atribacter</taxon>
    </lineage>
</organism>
<evidence type="ECO:0000256" key="1">
    <source>
        <dbReference type="ARBA" id="ARBA00022448"/>
    </source>
</evidence>
<dbReference type="Pfam" id="PF00005">
    <property type="entry name" value="ABC_tran"/>
    <property type="match status" value="2"/>
</dbReference>
<evidence type="ECO:0000256" key="4">
    <source>
        <dbReference type="ARBA" id="ARBA00022737"/>
    </source>
</evidence>
<dbReference type="AlphaFoldDB" id="A0A7T1F2L8"/>